<organism evidence="1 2">
    <name type="scientific">Candidatus Portnoybacteria bacterium CG_4_9_14_3_um_filter_44_9</name>
    <dbReference type="NCBI Taxonomy" id="1974806"/>
    <lineage>
        <taxon>Bacteria</taxon>
        <taxon>Candidatus Portnoyibacteriota</taxon>
    </lineage>
</organism>
<accession>A0A2M7YIU1</accession>
<name>A0A2M7YIU1_9BACT</name>
<proteinExistence type="predicted"/>
<protein>
    <submittedName>
        <fullName evidence="1">Uncharacterized protein</fullName>
    </submittedName>
</protein>
<gene>
    <name evidence="1" type="ORF">CO161_04015</name>
</gene>
<sequence>MSLPKELFLAKILPRRKPMAFLRGRTLNFEKPLDRLSASGGGGPRSVPRKRDCFWGSAAAEFRASKTGAPHFITNLLFFCATIQN</sequence>
<reference evidence="2" key="1">
    <citation type="submission" date="2017-09" db="EMBL/GenBank/DDBJ databases">
        <title>Depth-based differentiation of microbial function through sediment-hosted aquifers and enrichment of novel symbionts in the deep terrestrial subsurface.</title>
        <authorList>
            <person name="Probst A.J."/>
            <person name="Ladd B."/>
            <person name="Jarett J.K."/>
            <person name="Geller-Mcgrath D.E."/>
            <person name="Sieber C.M.K."/>
            <person name="Emerson J.B."/>
            <person name="Anantharaman K."/>
            <person name="Thomas B.C."/>
            <person name="Malmstrom R."/>
            <person name="Stieglmeier M."/>
            <person name="Klingl A."/>
            <person name="Woyke T."/>
            <person name="Ryan C.M."/>
            <person name="Banfield J.F."/>
        </authorList>
    </citation>
    <scope>NUCLEOTIDE SEQUENCE [LARGE SCALE GENOMIC DNA]</scope>
</reference>
<dbReference type="EMBL" id="PFWH01000135">
    <property type="protein sequence ID" value="PJA62893.1"/>
    <property type="molecule type" value="Genomic_DNA"/>
</dbReference>
<dbReference type="Proteomes" id="UP000229026">
    <property type="component" value="Unassembled WGS sequence"/>
</dbReference>
<evidence type="ECO:0000313" key="2">
    <source>
        <dbReference type="Proteomes" id="UP000229026"/>
    </source>
</evidence>
<evidence type="ECO:0000313" key="1">
    <source>
        <dbReference type="EMBL" id="PJA62893.1"/>
    </source>
</evidence>
<dbReference type="AlphaFoldDB" id="A0A2M7YIU1"/>
<comment type="caution">
    <text evidence="1">The sequence shown here is derived from an EMBL/GenBank/DDBJ whole genome shotgun (WGS) entry which is preliminary data.</text>
</comment>